<feature type="region of interest" description="Disordered" evidence="9">
    <location>
        <begin position="83"/>
        <end position="110"/>
    </location>
</feature>
<evidence type="ECO:0000256" key="3">
    <source>
        <dbReference type="ARBA" id="ARBA00022946"/>
    </source>
</evidence>
<dbReference type="GO" id="GO:0005763">
    <property type="term" value="C:mitochondrial small ribosomal subunit"/>
    <property type="evidence" value="ECO:0007669"/>
    <property type="project" value="InterPro"/>
</dbReference>
<keyword evidence="6" id="KW-0687">Ribonucleoprotein</keyword>
<dbReference type="InterPro" id="IPR026299">
    <property type="entry name" value="MRP-S31"/>
</dbReference>
<evidence type="ECO:0000256" key="5">
    <source>
        <dbReference type="ARBA" id="ARBA00023128"/>
    </source>
</evidence>
<comment type="similarity">
    <text evidence="2">Belongs to the mitochondrion-specific ribosomal protein mS31 family.</text>
</comment>
<evidence type="ECO:0000256" key="1">
    <source>
        <dbReference type="ARBA" id="ARBA00004173"/>
    </source>
</evidence>
<dbReference type="AlphaFoldDB" id="A0AAV2JC40"/>
<comment type="subcellular location">
    <subcellularLocation>
        <location evidence="1">Mitochondrion</location>
    </subcellularLocation>
</comment>
<evidence type="ECO:0000256" key="8">
    <source>
        <dbReference type="ARBA" id="ARBA00035363"/>
    </source>
</evidence>
<keyword evidence="4" id="KW-0689">Ribosomal protein</keyword>
<dbReference type="PANTHER" id="PTHR13231">
    <property type="entry name" value="MITOCHONDRIAL RIBOSOMAL PROTEIN S31"/>
    <property type="match status" value="1"/>
</dbReference>
<dbReference type="EMBL" id="OZ035833">
    <property type="protein sequence ID" value="CAL1573637.1"/>
    <property type="molecule type" value="Genomic_DNA"/>
</dbReference>
<keyword evidence="11" id="KW-1185">Reference proteome</keyword>
<keyword evidence="5" id="KW-0496">Mitochondrion</keyword>
<gene>
    <name evidence="10" type="ORF">KC01_LOCUS5504</name>
</gene>
<evidence type="ECO:0000256" key="7">
    <source>
        <dbReference type="ARBA" id="ARBA00035133"/>
    </source>
</evidence>
<evidence type="ECO:0000313" key="11">
    <source>
        <dbReference type="Proteomes" id="UP001497482"/>
    </source>
</evidence>
<name>A0AAV2JC40_KNICA</name>
<reference evidence="10 11" key="1">
    <citation type="submission" date="2024-04" db="EMBL/GenBank/DDBJ databases">
        <authorList>
            <person name="Waldvogel A.-M."/>
            <person name="Schoenle A."/>
        </authorList>
    </citation>
    <scope>NUCLEOTIDE SEQUENCE [LARGE SCALE GENOMIC DNA]</scope>
</reference>
<dbReference type="GO" id="GO:0003735">
    <property type="term" value="F:structural constituent of ribosome"/>
    <property type="evidence" value="ECO:0007669"/>
    <property type="project" value="InterPro"/>
</dbReference>
<feature type="region of interest" description="Disordered" evidence="9">
    <location>
        <begin position="1"/>
        <end position="24"/>
    </location>
</feature>
<evidence type="ECO:0000256" key="2">
    <source>
        <dbReference type="ARBA" id="ARBA00011057"/>
    </source>
</evidence>
<evidence type="ECO:0000256" key="9">
    <source>
        <dbReference type="SAM" id="MobiDB-lite"/>
    </source>
</evidence>
<evidence type="ECO:0000256" key="6">
    <source>
        <dbReference type="ARBA" id="ARBA00023274"/>
    </source>
</evidence>
<keyword evidence="3" id="KW-0809">Transit peptide</keyword>
<proteinExistence type="inferred from homology"/>
<dbReference type="Pfam" id="PF15433">
    <property type="entry name" value="MRP-S31"/>
    <property type="match status" value="1"/>
</dbReference>
<evidence type="ECO:0000313" key="10">
    <source>
        <dbReference type="EMBL" id="CAL1573637.1"/>
    </source>
</evidence>
<evidence type="ECO:0000256" key="4">
    <source>
        <dbReference type="ARBA" id="ARBA00022980"/>
    </source>
</evidence>
<organism evidence="10 11">
    <name type="scientific">Knipowitschia caucasica</name>
    <name type="common">Caucasian dwarf goby</name>
    <name type="synonym">Pomatoschistus caucasicus</name>
    <dbReference type="NCBI Taxonomy" id="637954"/>
    <lineage>
        <taxon>Eukaryota</taxon>
        <taxon>Metazoa</taxon>
        <taxon>Chordata</taxon>
        <taxon>Craniata</taxon>
        <taxon>Vertebrata</taxon>
        <taxon>Euteleostomi</taxon>
        <taxon>Actinopterygii</taxon>
        <taxon>Neopterygii</taxon>
        <taxon>Teleostei</taxon>
        <taxon>Neoteleostei</taxon>
        <taxon>Acanthomorphata</taxon>
        <taxon>Gobiaria</taxon>
        <taxon>Gobiiformes</taxon>
        <taxon>Gobioidei</taxon>
        <taxon>Gobiidae</taxon>
        <taxon>Gobiinae</taxon>
        <taxon>Knipowitschia</taxon>
    </lineage>
</organism>
<accession>A0AAV2JC40</accession>
<dbReference type="PANTHER" id="PTHR13231:SF3">
    <property type="entry name" value="SMALL RIBOSOMAL SUBUNIT PROTEIN MS31"/>
    <property type="match status" value="1"/>
</dbReference>
<sequence>MTSMESTISMFQNATETTSQQSETLPPDLVAAASAAASSLPNPDQAESELLQQLRQHETITETQKKGDGNNIGVIIAEMKIGKNPNRSNTRPANQIRFDDDGRGYTPERGITGELDSVRKRRNVFTTKRLNIFTPSEKTDLQTAWTTLWDVDYADHLSTVTNHMPRNGFEEMIQWTQEGKLWQYPIDNDFGLEEESNVPFHEHIFLEKYLEEGFPRQGPVRHFMELVISGLSRNPHLTVEQKKAHIFWFREYFCQKEDVLKEENVFLN</sequence>
<protein>
    <recommendedName>
        <fullName evidence="7">Small ribosomal subunit protein mS31</fullName>
    </recommendedName>
    <alternativeName>
        <fullName evidence="8">28S ribosomal protein S31, mitochondrial</fullName>
    </alternativeName>
</protein>
<dbReference type="Proteomes" id="UP001497482">
    <property type="component" value="Chromosome 11"/>
</dbReference>